<keyword evidence="1" id="KW-0723">Serine/threonine-protein kinase</keyword>
<accession>A0A2P6VNW6</accession>
<dbReference type="GO" id="GO:0015074">
    <property type="term" value="P:DNA integration"/>
    <property type="evidence" value="ECO:0007669"/>
    <property type="project" value="InterPro"/>
</dbReference>
<name>A0A2P6VNW6_9CHLO</name>
<feature type="compositionally biased region" description="Low complexity" evidence="6">
    <location>
        <begin position="84"/>
        <end position="102"/>
    </location>
</feature>
<dbReference type="PANTHER" id="PTHR24346:SF82">
    <property type="entry name" value="KP78A-RELATED"/>
    <property type="match status" value="1"/>
</dbReference>
<dbReference type="GO" id="GO:0005737">
    <property type="term" value="C:cytoplasm"/>
    <property type="evidence" value="ECO:0007669"/>
    <property type="project" value="TreeGrafter"/>
</dbReference>
<proteinExistence type="predicted"/>
<evidence type="ECO:0000313" key="11">
    <source>
        <dbReference type="Proteomes" id="UP000239649"/>
    </source>
</evidence>
<evidence type="ECO:0000313" key="10">
    <source>
        <dbReference type="EMBL" id="PSC75745.1"/>
    </source>
</evidence>
<dbReference type="PANTHER" id="PTHR24346">
    <property type="entry name" value="MAP/MICROTUBULE AFFINITY-REGULATING KINASE"/>
    <property type="match status" value="1"/>
</dbReference>
<keyword evidence="3" id="KW-0547">Nucleotide-binding</keyword>
<dbReference type="InterPro" id="IPR000719">
    <property type="entry name" value="Prot_kinase_dom"/>
</dbReference>
<dbReference type="Pfam" id="PF00069">
    <property type="entry name" value="Pkinase"/>
    <property type="match status" value="2"/>
</dbReference>
<feature type="compositionally biased region" description="Low complexity" evidence="6">
    <location>
        <begin position="797"/>
        <end position="806"/>
    </location>
</feature>
<dbReference type="EMBL" id="LHPF02000002">
    <property type="protein sequence ID" value="PSC75745.1"/>
    <property type="molecule type" value="Genomic_DNA"/>
</dbReference>
<dbReference type="PROSITE" id="PS50011">
    <property type="entry name" value="PROTEIN_KINASE_DOM"/>
    <property type="match status" value="1"/>
</dbReference>
<sequence>MRPLAIALLLGVALLASPAAAQLPASCLAAGFYTQNALLTALLPAYTLCPQSEAQALALTTCPAGCIDALKKPRLVTAAEGPVASSTAPSSSDNTTDSSTAPVPATEMAPEVALPPTAEDTATPLSTSAASVSNKPYMLYVGREILHQASLHHPFIVHVYEVFLTPQHLAIAMEFGDAGSLLTYLQRQPGRRLAGQNARWLFQQLVIGLSYTHHRGVANRDLKLENLLLCSNDADALRPLLKIGDFGYSSRGRADRRVELQHLRGTGGPARGRVASRAARRPLPARVRLTLAAHAAPPPDPPPARPQKADVWSIGVILYTMLVGGFPWTPGDRDCVLNITQAKYTIPQSITISQPCLELLSRILDPDPDLRAPHVPPPRRAIRIMEHPWFQADLPQGATSMNDFYFRNAPTVDHAAPQIAKILEHAAKTGSPDIAEVIERKENGQRRPTALVGNQRRRGTRAGRRGPVRAVAEPVEPKERLSKKVLNSFVVDKDIQGNNILLRAVKRRGEATYGRVVMPIERLASIIAMHHSDSLGYRGEKKLWNFLTLMAPTELQPAADGTERFAQGLAGFERTAIKIHLGTCPVRADQAPRKPDEKPAIKVITVDGPLSRINIDLVDMGADRDPAQRYVLAAWDFYTRFCLGLFALPTKHALLVGCHLYDLFTMFPRPAAVQCDDGSEFRAAVTSLCELLGIRVINSSPGNPQTNGVVERGNFTLRDMLYRIKDQINQKPCEVYGNQMSRYEALFGVPPLRTVHPPPEMLANLLQMSSWGIAAGLDEGGPGGSSPQAPATVLPHSAAAPPSSGAAGRGKKRSAAEAEVESEHPAKQMTTSAAAVAAYESSWGYAEESGPAGAARHAAAAAAAPPPGLSDFSEQLAELVAAQRAVAAAAAAVRSYSEAMGYADAGCVQRTAGAVPAEGLPELADLSDRLAELTQSFCVAPAVPSQWQYAQPGAARCGACADVLPSLADMSERLLELARKAERRGAAAAVPSWAAYATAGAARCGPCADAHLATADFAERLAELTAVPLPDWCQYCKPAATGRARFGACADSALDLYYMSQCLSELTKCGAAAGAADSSSLPPWAAYAWAKKGRARFGACADAPEQLCDMSERLAELAGC</sequence>
<dbReference type="GO" id="GO:0004674">
    <property type="term" value="F:protein serine/threonine kinase activity"/>
    <property type="evidence" value="ECO:0007669"/>
    <property type="project" value="UniProtKB-KW"/>
</dbReference>
<keyword evidence="5" id="KW-0067">ATP-binding</keyword>
<evidence type="ECO:0000256" key="6">
    <source>
        <dbReference type="SAM" id="MobiDB-lite"/>
    </source>
</evidence>
<evidence type="ECO:0000259" key="9">
    <source>
        <dbReference type="PROSITE" id="PS50994"/>
    </source>
</evidence>
<dbReference type="SUPFAM" id="SSF53098">
    <property type="entry name" value="Ribonuclease H-like"/>
    <property type="match status" value="1"/>
</dbReference>
<dbReference type="SUPFAM" id="SSF56112">
    <property type="entry name" value="Protein kinase-like (PK-like)"/>
    <property type="match status" value="1"/>
</dbReference>
<dbReference type="GO" id="GO:0005524">
    <property type="term" value="F:ATP binding"/>
    <property type="evidence" value="ECO:0007669"/>
    <property type="project" value="UniProtKB-KW"/>
</dbReference>
<dbReference type="Proteomes" id="UP000239649">
    <property type="component" value="Unassembled WGS sequence"/>
</dbReference>
<evidence type="ECO:0000256" key="7">
    <source>
        <dbReference type="SAM" id="SignalP"/>
    </source>
</evidence>
<dbReference type="OrthoDB" id="2016337at2759"/>
<dbReference type="GO" id="GO:0035556">
    <property type="term" value="P:intracellular signal transduction"/>
    <property type="evidence" value="ECO:0007669"/>
    <property type="project" value="TreeGrafter"/>
</dbReference>
<keyword evidence="7" id="KW-0732">Signal</keyword>
<dbReference type="Gene3D" id="1.10.510.10">
    <property type="entry name" value="Transferase(Phosphotransferase) domain 1"/>
    <property type="match status" value="1"/>
</dbReference>
<feature type="domain" description="Protein kinase" evidence="8">
    <location>
        <begin position="69"/>
        <end position="390"/>
    </location>
</feature>
<keyword evidence="11" id="KW-1185">Reference proteome</keyword>
<gene>
    <name evidence="10" type="ORF">C2E20_1481</name>
</gene>
<evidence type="ECO:0000256" key="4">
    <source>
        <dbReference type="ARBA" id="ARBA00022777"/>
    </source>
</evidence>
<feature type="signal peptide" evidence="7">
    <location>
        <begin position="1"/>
        <end position="21"/>
    </location>
</feature>
<evidence type="ECO:0000256" key="5">
    <source>
        <dbReference type="ARBA" id="ARBA00022840"/>
    </source>
</evidence>
<evidence type="ECO:0000256" key="3">
    <source>
        <dbReference type="ARBA" id="ARBA00022741"/>
    </source>
</evidence>
<feature type="chain" id="PRO_5015189284" evidence="7">
    <location>
        <begin position="22"/>
        <end position="1120"/>
    </location>
</feature>
<dbReference type="Gene3D" id="3.30.420.10">
    <property type="entry name" value="Ribonuclease H-like superfamily/Ribonuclease H"/>
    <property type="match status" value="1"/>
</dbReference>
<feature type="region of interest" description="Disordered" evidence="6">
    <location>
        <begin position="81"/>
        <end position="103"/>
    </location>
</feature>
<dbReference type="PROSITE" id="PS50994">
    <property type="entry name" value="INTEGRASE"/>
    <property type="match status" value="1"/>
</dbReference>
<dbReference type="InterPro" id="IPR001584">
    <property type="entry name" value="Integrase_cat-core"/>
</dbReference>
<organism evidence="10 11">
    <name type="scientific">Micractinium conductrix</name>
    <dbReference type="NCBI Taxonomy" id="554055"/>
    <lineage>
        <taxon>Eukaryota</taxon>
        <taxon>Viridiplantae</taxon>
        <taxon>Chlorophyta</taxon>
        <taxon>core chlorophytes</taxon>
        <taxon>Trebouxiophyceae</taxon>
        <taxon>Chlorellales</taxon>
        <taxon>Chlorellaceae</taxon>
        <taxon>Chlorella clade</taxon>
        <taxon>Micractinium</taxon>
    </lineage>
</organism>
<evidence type="ECO:0000256" key="1">
    <source>
        <dbReference type="ARBA" id="ARBA00022527"/>
    </source>
</evidence>
<dbReference type="InterPro" id="IPR011009">
    <property type="entry name" value="Kinase-like_dom_sf"/>
</dbReference>
<evidence type="ECO:0000256" key="2">
    <source>
        <dbReference type="ARBA" id="ARBA00022679"/>
    </source>
</evidence>
<dbReference type="STRING" id="554055.A0A2P6VNW6"/>
<dbReference type="AlphaFoldDB" id="A0A2P6VNW6"/>
<dbReference type="GO" id="GO:0003676">
    <property type="term" value="F:nucleic acid binding"/>
    <property type="evidence" value="ECO:0007669"/>
    <property type="project" value="InterPro"/>
</dbReference>
<dbReference type="SMART" id="SM00220">
    <property type="entry name" value="S_TKc"/>
    <property type="match status" value="1"/>
</dbReference>
<evidence type="ECO:0000259" key="8">
    <source>
        <dbReference type="PROSITE" id="PS50011"/>
    </source>
</evidence>
<protein>
    <submittedName>
        <fullName evidence="10">Sulfur stress regulator</fullName>
    </submittedName>
</protein>
<dbReference type="InterPro" id="IPR036397">
    <property type="entry name" value="RNaseH_sf"/>
</dbReference>
<feature type="domain" description="Integrase catalytic" evidence="9">
    <location>
        <begin position="605"/>
        <end position="766"/>
    </location>
</feature>
<reference evidence="10 11" key="1">
    <citation type="journal article" date="2018" name="Plant J.">
        <title>Genome sequences of Chlorella sorokiniana UTEX 1602 and Micractinium conductrix SAG 241.80: implications to maltose excretion by a green alga.</title>
        <authorList>
            <person name="Arriola M.B."/>
            <person name="Velmurugan N."/>
            <person name="Zhang Y."/>
            <person name="Plunkett M.H."/>
            <person name="Hondzo H."/>
            <person name="Barney B.M."/>
        </authorList>
    </citation>
    <scope>NUCLEOTIDE SEQUENCE [LARGE SCALE GENOMIC DNA]</scope>
    <source>
        <strain evidence="10 11">SAG 241.80</strain>
    </source>
</reference>
<feature type="compositionally biased region" description="Basic residues" evidence="6">
    <location>
        <begin position="455"/>
        <end position="467"/>
    </location>
</feature>
<keyword evidence="2" id="KW-0808">Transferase</keyword>
<keyword evidence="4" id="KW-0418">Kinase</keyword>
<comment type="caution">
    <text evidence="10">The sequence shown here is derived from an EMBL/GenBank/DDBJ whole genome shotgun (WGS) entry which is preliminary data.</text>
</comment>
<feature type="region of interest" description="Disordered" evidence="6">
    <location>
        <begin position="776"/>
        <end position="833"/>
    </location>
</feature>
<dbReference type="InterPro" id="IPR012337">
    <property type="entry name" value="RNaseH-like_sf"/>
</dbReference>
<feature type="region of interest" description="Disordered" evidence="6">
    <location>
        <begin position="454"/>
        <end position="475"/>
    </location>
</feature>